<keyword evidence="5" id="KW-0067">ATP-binding</keyword>
<dbReference type="InterPro" id="IPR008266">
    <property type="entry name" value="Tyr_kinase_AS"/>
</dbReference>
<dbReference type="Proteomes" id="UP000567179">
    <property type="component" value="Unassembled WGS sequence"/>
</dbReference>
<evidence type="ECO:0000313" key="9">
    <source>
        <dbReference type="Proteomes" id="UP000567179"/>
    </source>
</evidence>
<dbReference type="InterPro" id="IPR011009">
    <property type="entry name" value="Kinase-like_dom_sf"/>
</dbReference>
<reference evidence="8 9" key="1">
    <citation type="journal article" date="2020" name="ISME J.">
        <title>Uncovering the hidden diversity of litter-decomposition mechanisms in mushroom-forming fungi.</title>
        <authorList>
            <person name="Floudas D."/>
            <person name="Bentzer J."/>
            <person name="Ahren D."/>
            <person name="Johansson T."/>
            <person name="Persson P."/>
            <person name="Tunlid A."/>
        </authorList>
    </citation>
    <scope>NUCLEOTIDE SEQUENCE [LARGE SCALE GENOMIC DNA]</scope>
    <source>
        <strain evidence="8 9">CBS 101986</strain>
    </source>
</reference>
<name>A0A8H5BAC7_9AGAR</name>
<feature type="region of interest" description="Disordered" evidence="6">
    <location>
        <begin position="38"/>
        <end position="73"/>
    </location>
</feature>
<evidence type="ECO:0000256" key="5">
    <source>
        <dbReference type="ARBA" id="ARBA00022840"/>
    </source>
</evidence>
<dbReference type="Gene3D" id="1.10.510.10">
    <property type="entry name" value="Transferase(Phosphotransferase) domain 1"/>
    <property type="match status" value="1"/>
</dbReference>
<dbReference type="InterPro" id="IPR000719">
    <property type="entry name" value="Prot_kinase_dom"/>
</dbReference>
<dbReference type="Pfam" id="PF00069">
    <property type="entry name" value="Pkinase"/>
    <property type="match status" value="1"/>
</dbReference>
<evidence type="ECO:0000259" key="7">
    <source>
        <dbReference type="PROSITE" id="PS50011"/>
    </source>
</evidence>
<dbReference type="PANTHER" id="PTHR24058">
    <property type="entry name" value="DUAL SPECIFICITY PROTEIN KINASE"/>
    <property type="match status" value="1"/>
</dbReference>
<protein>
    <recommendedName>
        <fullName evidence="7">Protein kinase domain-containing protein</fullName>
    </recommendedName>
</protein>
<dbReference type="PROSITE" id="PS50011">
    <property type="entry name" value="PROTEIN_KINASE_DOM"/>
    <property type="match status" value="1"/>
</dbReference>
<dbReference type="OrthoDB" id="5979581at2759"/>
<dbReference type="InterPro" id="IPR050494">
    <property type="entry name" value="Ser_Thr_dual-spec_kinase"/>
</dbReference>
<dbReference type="PROSITE" id="PS00109">
    <property type="entry name" value="PROTEIN_KINASE_TYR"/>
    <property type="match status" value="1"/>
</dbReference>
<comment type="caution">
    <text evidence="8">The sequence shown here is derived from an EMBL/GenBank/DDBJ whole genome shotgun (WGS) entry which is preliminary data.</text>
</comment>
<dbReference type="EMBL" id="JAACJJ010000029">
    <property type="protein sequence ID" value="KAF5319685.1"/>
    <property type="molecule type" value="Genomic_DNA"/>
</dbReference>
<keyword evidence="9" id="KW-1185">Reference proteome</keyword>
<gene>
    <name evidence="8" type="ORF">D9619_008887</name>
</gene>
<evidence type="ECO:0000313" key="8">
    <source>
        <dbReference type="EMBL" id="KAF5319685.1"/>
    </source>
</evidence>
<dbReference type="Gene3D" id="3.30.200.20">
    <property type="entry name" value="Phosphorylase Kinase, domain 1"/>
    <property type="match status" value="1"/>
</dbReference>
<dbReference type="AlphaFoldDB" id="A0A8H5BAC7"/>
<feature type="domain" description="Protein kinase" evidence="7">
    <location>
        <begin position="116"/>
        <end position="516"/>
    </location>
</feature>
<sequence length="520" mass="57976">MGSPSKYDESTIIHGAHLSHDDDVQQRIAHINTISLSLPSNGTSAPPPPAAFPGHGPAKSDEENTRQEVIPTNDEGNECRPWYLYAAIDGVENVEKYRPGGLLPISLGDGLHRGRYVVLQKLGHGGSSTIWLARDPDKELVTLKAMCADESQQDPSQIPDWAIPRRLQGLYPRTDYFRTPSRYFYESSPNGSHLVLVYPLAGPNIASLYALPTNHYWQPPKPAGSRRFRIDLARKVAKETAMGLYQMHSAGIVHGDLTTSNILVRTAPCVLEWSDAEVKARFGRPVTDKVKLIQGGSHGLHAPPLLYEPIPISKFSDASLLQERTLIHDFGKSYLAAAPPADYRPGTIINYTPPEMFFDGRCAHAADIWMLACVIHEVRTGLPLFDLAWSTHDGDLVMHMVETLGRLPEPWWAAFAHREEWFYDDGRVRSEEEQMRAPGIGAGRFELAVAEPLHAKLRKTGTHGPSGVDEGPMCEPPGVRMEEDEVELLGDLLGKMLRYKPKERITIDEVIEHPWFSYRP</sequence>
<evidence type="ECO:0000256" key="2">
    <source>
        <dbReference type="ARBA" id="ARBA00022679"/>
    </source>
</evidence>
<evidence type="ECO:0000256" key="4">
    <source>
        <dbReference type="ARBA" id="ARBA00022777"/>
    </source>
</evidence>
<dbReference type="SUPFAM" id="SSF56112">
    <property type="entry name" value="Protein kinase-like (PK-like)"/>
    <property type="match status" value="1"/>
</dbReference>
<organism evidence="8 9">
    <name type="scientific">Psilocybe cf. subviscida</name>
    <dbReference type="NCBI Taxonomy" id="2480587"/>
    <lineage>
        <taxon>Eukaryota</taxon>
        <taxon>Fungi</taxon>
        <taxon>Dikarya</taxon>
        <taxon>Basidiomycota</taxon>
        <taxon>Agaricomycotina</taxon>
        <taxon>Agaricomycetes</taxon>
        <taxon>Agaricomycetidae</taxon>
        <taxon>Agaricales</taxon>
        <taxon>Agaricineae</taxon>
        <taxon>Strophariaceae</taxon>
        <taxon>Psilocybe</taxon>
    </lineage>
</organism>
<evidence type="ECO:0000256" key="6">
    <source>
        <dbReference type="SAM" id="MobiDB-lite"/>
    </source>
</evidence>
<proteinExistence type="predicted"/>
<dbReference type="GO" id="GO:0004674">
    <property type="term" value="F:protein serine/threonine kinase activity"/>
    <property type="evidence" value="ECO:0007669"/>
    <property type="project" value="UniProtKB-KW"/>
</dbReference>
<keyword evidence="2" id="KW-0808">Transferase</keyword>
<dbReference type="SMART" id="SM00220">
    <property type="entry name" value="S_TKc"/>
    <property type="match status" value="1"/>
</dbReference>
<keyword evidence="1" id="KW-0723">Serine/threonine-protein kinase</keyword>
<evidence type="ECO:0000256" key="1">
    <source>
        <dbReference type="ARBA" id="ARBA00022527"/>
    </source>
</evidence>
<keyword evidence="4" id="KW-0418">Kinase</keyword>
<accession>A0A8H5BAC7</accession>
<dbReference type="GO" id="GO:0005524">
    <property type="term" value="F:ATP binding"/>
    <property type="evidence" value="ECO:0007669"/>
    <property type="project" value="UniProtKB-KW"/>
</dbReference>
<evidence type="ECO:0000256" key="3">
    <source>
        <dbReference type="ARBA" id="ARBA00022741"/>
    </source>
</evidence>
<keyword evidence="3" id="KW-0547">Nucleotide-binding</keyword>